<feature type="compositionally biased region" description="Low complexity" evidence="1">
    <location>
        <begin position="26"/>
        <end position="38"/>
    </location>
</feature>
<gene>
    <name evidence="2" type="ORF">PMAYCL1PPCAC_27169</name>
</gene>
<dbReference type="AlphaFoldDB" id="A0AAN5D5V4"/>
<feature type="non-terminal residue" evidence="2">
    <location>
        <position position="156"/>
    </location>
</feature>
<dbReference type="EMBL" id="BTRK01000006">
    <property type="protein sequence ID" value="GMR56974.1"/>
    <property type="molecule type" value="Genomic_DNA"/>
</dbReference>
<comment type="caution">
    <text evidence="2">The sequence shown here is derived from an EMBL/GenBank/DDBJ whole genome shotgun (WGS) entry which is preliminary data.</text>
</comment>
<keyword evidence="3" id="KW-1185">Reference proteome</keyword>
<evidence type="ECO:0000313" key="3">
    <source>
        <dbReference type="Proteomes" id="UP001328107"/>
    </source>
</evidence>
<accession>A0AAN5D5V4</accession>
<name>A0AAN5D5V4_9BILA</name>
<evidence type="ECO:0000256" key="1">
    <source>
        <dbReference type="SAM" id="MobiDB-lite"/>
    </source>
</evidence>
<evidence type="ECO:0000313" key="2">
    <source>
        <dbReference type="EMBL" id="GMR56974.1"/>
    </source>
</evidence>
<reference evidence="3" key="1">
    <citation type="submission" date="2022-10" db="EMBL/GenBank/DDBJ databases">
        <title>Genome assembly of Pristionchus species.</title>
        <authorList>
            <person name="Yoshida K."/>
            <person name="Sommer R.J."/>
        </authorList>
    </citation>
    <scope>NUCLEOTIDE SEQUENCE [LARGE SCALE GENOMIC DNA]</scope>
    <source>
        <strain evidence="3">RS5460</strain>
    </source>
</reference>
<feature type="non-terminal residue" evidence="2">
    <location>
        <position position="1"/>
    </location>
</feature>
<feature type="region of interest" description="Disordered" evidence="1">
    <location>
        <begin position="64"/>
        <end position="88"/>
    </location>
</feature>
<feature type="region of interest" description="Disordered" evidence="1">
    <location>
        <begin position="1"/>
        <end position="42"/>
    </location>
</feature>
<dbReference type="Proteomes" id="UP001328107">
    <property type="component" value="Unassembled WGS sequence"/>
</dbReference>
<protein>
    <submittedName>
        <fullName evidence="2">Uncharacterized protein</fullName>
    </submittedName>
</protein>
<feature type="compositionally biased region" description="Low complexity" evidence="1">
    <location>
        <begin position="64"/>
        <end position="77"/>
    </location>
</feature>
<organism evidence="2 3">
    <name type="scientific">Pristionchus mayeri</name>
    <dbReference type="NCBI Taxonomy" id="1317129"/>
    <lineage>
        <taxon>Eukaryota</taxon>
        <taxon>Metazoa</taxon>
        <taxon>Ecdysozoa</taxon>
        <taxon>Nematoda</taxon>
        <taxon>Chromadorea</taxon>
        <taxon>Rhabditida</taxon>
        <taxon>Rhabditina</taxon>
        <taxon>Diplogasteromorpha</taxon>
        <taxon>Diplogasteroidea</taxon>
        <taxon>Neodiplogasteridae</taxon>
        <taxon>Pristionchus</taxon>
    </lineage>
</organism>
<sequence length="156" mass="17753">EQKEKSQQADNAAVENPLNKNRSSDWKSPLSSSSLFSSADEESRATEDFCEAFRRLCTVENPSNLSVQSSNSSQFLSKQKEMSQMAENPESIEFEEFCRAFRSISTVNTQMSRDEKGFSEIPSLSPIESLPWPALNRLFYFLRTNEECTDLNNLSK</sequence>
<proteinExistence type="predicted"/>